<dbReference type="SUPFAM" id="SSF53850">
    <property type="entry name" value="Periplasmic binding protein-like II"/>
    <property type="match status" value="1"/>
</dbReference>
<name>A0A1U7NIP2_9FIRM</name>
<protein>
    <submittedName>
        <fullName evidence="1">Uncharacterized protein</fullName>
    </submittedName>
</protein>
<evidence type="ECO:0000313" key="2">
    <source>
        <dbReference type="Proteomes" id="UP000186341"/>
    </source>
</evidence>
<reference evidence="1 2" key="1">
    <citation type="submission" date="2016-11" db="EMBL/GenBank/DDBJ databases">
        <title>Description of two novel members of the family Erysipelotrichaceae: Ileibacterium lipovorans gen. nov., sp. nov. and Dubosiella newyorkensis, gen. nov., sp. nov.</title>
        <authorList>
            <person name="Cox L.M."/>
            <person name="Sohn J."/>
            <person name="Tyrrell K.L."/>
            <person name="Citron D.M."/>
            <person name="Lawson P.A."/>
            <person name="Patel N.B."/>
            <person name="Iizumi T."/>
            <person name="Perez-Perez G.I."/>
            <person name="Goldstein E.J."/>
            <person name="Blaser M.J."/>
        </authorList>
    </citation>
    <scope>NUCLEOTIDE SEQUENCE [LARGE SCALE GENOMIC DNA]</scope>
    <source>
        <strain evidence="1 2">NYU-BL-A3</strain>
    </source>
</reference>
<proteinExistence type="predicted"/>
<comment type="caution">
    <text evidence="1">The sequence shown here is derived from an EMBL/GenBank/DDBJ whole genome shotgun (WGS) entry which is preliminary data.</text>
</comment>
<organism evidence="1 2">
    <name type="scientific">Ileibacterium valens</name>
    <dbReference type="NCBI Taxonomy" id="1862668"/>
    <lineage>
        <taxon>Bacteria</taxon>
        <taxon>Bacillati</taxon>
        <taxon>Bacillota</taxon>
        <taxon>Erysipelotrichia</taxon>
        <taxon>Erysipelotrichales</taxon>
        <taxon>Erysipelotrichaceae</taxon>
        <taxon>Ileibacterium</taxon>
    </lineage>
</organism>
<accession>A0A1U7NIP2</accession>
<evidence type="ECO:0000313" key="1">
    <source>
        <dbReference type="EMBL" id="OLU42438.1"/>
    </source>
</evidence>
<dbReference type="EMBL" id="MPJW01000058">
    <property type="protein sequence ID" value="OLU42438.1"/>
    <property type="molecule type" value="Genomic_DNA"/>
</dbReference>
<dbReference type="AlphaFoldDB" id="A0A1U7NIP2"/>
<dbReference type="GeneID" id="82201933"/>
<keyword evidence="2" id="KW-1185">Reference proteome</keyword>
<sequence length="136" mass="15891">MWIILRRLQITGFDCNGFLIPENLEMDFLKNGTVDLLISENPSKSSGIESIFYMQDQCFPMVHPEDPLSNFSSLKLVDLPEHEYLNSSLQGTHQNSVNKILKASPYLRVHTNEYSISKYLVDRIHVFQRLQFWLKK</sequence>
<dbReference type="RefSeq" id="WP_075817773.1">
    <property type="nucleotide sequence ID" value="NZ_CAJUTZ010000002.1"/>
</dbReference>
<gene>
    <name evidence="1" type="ORF">BO222_01600</name>
</gene>
<dbReference type="Proteomes" id="UP000186341">
    <property type="component" value="Unassembled WGS sequence"/>
</dbReference>